<accession>A0A2U8VZT4</accession>
<evidence type="ECO:0000313" key="2">
    <source>
        <dbReference type="EMBL" id="AWN38722.1"/>
    </source>
</evidence>
<dbReference type="KEGG" id="meti:DK427_25830"/>
<dbReference type="RefSeq" id="WP_109953877.1">
    <property type="nucleotide sequence ID" value="NZ_CP029551.1"/>
</dbReference>
<dbReference type="OrthoDB" id="7970799at2"/>
<dbReference type="Pfam" id="PF13946">
    <property type="entry name" value="DUF4214"/>
    <property type="match status" value="2"/>
</dbReference>
<keyword evidence="3" id="KW-1185">Reference proteome</keyword>
<name>A0A2U8VZT4_9HYPH</name>
<gene>
    <name evidence="2" type="ORF">DK427_25830</name>
</gene>
<dbReference type="AlphaFoldDB" id="A0A2U8VZT4"/>
<reference evidence="2 3" key="1">
    <citation type="submission" date="2018-05" db="EMBL/GenBank/DDBJ databases">
        <title>Complete Genome Sequence of Methylobacterium sp. 17Sr1-43.</title>
        <authorList>
            <person name="Srinivasan S."/>
        </authorList>
    </citation>
    <scope>NUCLEOTIDE SEQUENCE [LARGE SCALE GENOMIC DNA]</scope>
    <source>
        <strain evidence="2 3">17Sr1-43</strain>
    </source>
</reference>
<protein>
    <recommendedName>
        <fullName evidence="1">DUF4214 domain-containing protein</fullName>
    </recommendedName>
</protein>
<sequence length="579" mass="62259">MCGGGSIFADIGRGIAHLGGQINDHIIQPIGQGIAALGSGIYNGLITPIVNEVAKIDWGHVLKETGKFALEVWNTFVQGFSRNGGLNEGQEPSIDDDWNIDGGIEFVGDQIETTVAFYWNKIEDYYEGTKKNFQDWYDEHANWMERRMDEIKRGFDLLSADAANNKITETVFKQRMENTLAVFKDEVQTLLTDTKAVMLASTSVGIVPVQQGGIAHGIALKVDDTANHIITLEESSNVSFEVSGIPRKITGLTTASVRTGGELIESYKASFTDGSHTVTKFVSGNGKFSVDLSGLHGNVIGSLEVQNVTGFKGEALSNKLTIDTHSQYFGKKFYDSHSPAGEVYALYKGLLGREPDPIGLSDWTKALSAGTKVQDIAQGFLRSPEGQARAGALDNASFVEQLYSTTLHRHSDANGLKGWVKALESGTSRAQVATSFALSDEHVNSLKGALDAGIFVPDAVAANVARLYYAVLDRAPDAAGLTGWTSAVKGGQSLEAVTKSFLAAPEVQAKTAKLTNSQYVDMIYQNALGRHAEPKGLADWTAELDHGASRVGVTTAIGLSTEAQKHHLSQIEMGWQLVG</sequence>
<feature type="domain" description="DUF4214" evidence="1">
    <location>
        <begin position="377"/>
        <end position="444"/>
    </location>
</feature>
<evidence type="ECO:0000259" key="1">
    <source>
        <dbReference type="Pfam" id="PF13946"/>
    </source>
</evidence>
<feature type="domain" description="DUF4214" evidence="1">
    <location>
        <begin position="499"/>
        <end position="566"/>
    </location>
</feature>
<proteinExistence type="predicted"/>
<evidence type="ECO:0000313" key="3">
    <source>
        <dbReference type="Proteomes" id="UP000246058"/>
    </source>
</evidence>
<dbReference type="Gene3D" id="1.10.3130.20">
    <property type="entry name" value="Phycobilisome linker domain"/>
    <property type="match status" value="2"/>
</dbReference>
<dbReference type="InterPro" id="IPR025282">
    <property type="entry name" value="DUF4214"/>
</dbReference>
<organism evidence="2 3">
    <name type="scientific">Methylobacterium radiodurans</name>
    <dbReference type="NCBI Taxonomy" id="2202828"/>
    <lineage>
        <taxon>Bacteria</taxon>
        <taxon>Pseudomonadati</taxon>
        <taxon>Pseudomonadota</taxon>
        <taxon>Alphaproteobacteria</taxon>
        <taxon>Hyphomicrobiales</taxon>
        <taxon>Methylobacteriaceae</taxon>
        <taxon>Methylobacterium</taxon>
    </lineage>
</organism>
<dbReference type="Proteomes" id="UP000246058">
    <property type="component" value="Chromosome"/>
</dbReference>
<dbReference type="InterPro" id="IPR038255">
    <property type="entry name" value="PBS_linker_sf"/>
</dbReference>
<dbReference type="EMBL" id="CP029551">
    <property type="protein sequence ID" value="AWN38722.1"/>
    <property type="molecule type" value="Genomic_DNA"/>
</dbReference>